<dbReference type="EMBL" id="LT838813">
    <property type="protein sequence ID" value="SMD45699.1"/>
    <property type="molecule type" value="Genomic_DNA"/>
</dbReference>
<accession>A0A1W2H9Y3</accession>
<proteinExistence type="predicted"/>
<dbReference type="STRING" id="758820.SAMN00777080_4360"/>
<name>A0A1W2H9Y3_9BACT</name>
<protein>
    <submittedName>
        <fullName evidence="1">Uncharacterized protein</fullName>
    </submittedName>
</protein>
<reference evidence="2" key="1">
    <citation type="submission" date="2017-04" db="EMBL/GenBank/DDBJ databases">
        <authorList>
            <person name="Varghese N."/>
            <person name="Submissions S."/>
        </authorList>
    </citation>
    <scope>NUCLEOTIDE SEQUENCE [LARGE SCALE GENOMIC DNA]</scope>
    <source>
        <strain evidence="2">DSM 16537</strain>
    </source>
</reference>
<evidence type="ECO:0000313" key="2">
    <source>
        <dbReference type="Proteomes" id="UP000192333"/>
    </source>
</evidence>
<sequence length="74" mass="9031">MLLKGWKRSSLCFELDFRLKTQDIRFKKRDARSEKLELRIKSQEKKLYKKIGNSRRGKWEIAKKICPIKNELNY</sequence>
<gene>
    <name evidence="1" type="ORF">SAMN00777080_4360</name>
</gene>
<evidence type="ECO:0000313" key="1">
    <source>
        <dbReference type="EMBL" id="SMD45699.1"/>
    </source>
</evidence>
<organism evidence="1 2">
    <name type="scientific">Aquiflexum balticum DSM 16537</name>
    <dbReference type="NCBI Taxonomy" id="758820"/>
    <lineage>
        <taxon>Bacteria</taxon>
        <taxon>Pseudomonadati</taxon>
        <taxon>Bacteroidota</taxon>
        <taxon>Cytophagia</taxon>
        <taxon>Cytophagales</taxon>
        <taxon>Cyclobacteriaceae</taxon>
        <taxon>Aquiflexum</taxon>
    </lineage>
</organism>
<keyword evidence="2" id="KW-1185">Reference proteome</keyword>
<dbReference type="AlphaFoldDB" id="A0A1W2H9Y3"/>
<dbReference type="Proteomes" id="UP000192333">
    <property type="component" value="Chromosome I"/>
</dbReference>